<dbReference type="AlphaFoldDB" id="A0A507D3G0"/>
<dbReference type="VEuPathDB" id="FungiDB:SeMB42_g03834"/>
<proteinExistence type="predicted"/>
<reference evidence="1 2" key="1">
    <citation type="journal article" date="2019" name="Sci. Rep.">
        <title>Comparative genomics of chytrid fungi reveal insights into the obligate biotrophic and pathogenic lifestyle of Synchytrium endobioticum.</title>
        <authorList>
            <person name="van de Vossenberg B.T.L.H."/>
            <person name="Warris S."/>
            <person name="Nguyen H.D.T."/>
            <person name="van Gent-Pelzer M.P.E."/>
            <person name="Joly D.L."/>
            <person name="van de Geest H.C."/>
            <person name="Bonants P.J.M."/>
            <person name="Smith D.S."/>
            <person name="Levesque C.A."/>
            <person name="van der Lee T.A.J."/>
        </authorList>
    </citation>
    <scope>NUCLEOTIDE SEQUENCE [LARGE SCALE GENOMIC DNA]</scope>
    <source>
        <strain evidence="1 2">MB42</strain>
    </source>
</reference>
<keyword evidence="2" id="KW-1185">Reference proteome</keyword>
<protein>
    <submittedName>
        <fullName evidence="1">Uncharacterized protein</fullName>
    </submittedName>
</protein>
<accession>A0A507D3G0</accession>
<gene>
    <name evidence="1" type="ORF">SeMB42_g03834</name>
</gene>
<comment type="caution">
    <text evidence="1">The sequence shown here is derived from an EMBL/GenBank/DDBJ whole genome shotgun (WGS) entry which is preliminary data.</text>
</comment>
<evidence type="ECO:0000313" key="2">
    <source>
        <dbReference type="Proteomes" id="UP000317494"/>
    </source>
</evidence>
<organism evidence="1 2">
    <name type="scientific">Synchytrium endobioticum</name>
    <dbReference type="NCBI Taxonomy" id="286115"/>
    <lineage>
        <taxon>Eukaryota</taxon>
        <taxon>Fungi</taxon>
        <taxon>Fungi incertae sedis</taxon>
        <taxon>Chytridiomycota</taxon>
        <taxon>Chytridiomycota incertae sedis</taxon>
        <taxon>Chytridiomycetes</taxon>
        <taxon>Synchytriales</taxon>
        <taxon>Synchytriaceae</taxon>
        <taxon>Synchytrium</taxon>
    </lineage>
</organism>
<name>A0A507D3G0_9FUNG</name>
<sequence>MSTNSDLIKIDPNNSKGTTFKNWKQSVTMLIYSQEKLSKFLDNEIVPPPAPVANETAEARELRVEKHNSDGYKSALLIRQNVVQVVQDQLDIQCKWEEYHAFNITGNGNPTVVISKIQKLQKNMEEICQTVQP</sequence>
<dbReference type="Proteomes" id="UP000317494">
    <property type="component" value="Unassembled WGS sequence"/>
</dbReference>
<evidence type="ECO:0000313" key="1">
    <source>
        <dbReference type="EMBL" id="TPX46013.1"/>
    </source>
</evidence>
<dbReference type="EMBL" id="QEAN01000144">
    <property type="protein sequence ID" value="TPX46013.1"/>
    <property type="molecule type" value="Genomic_DNA"/>
</dbReference>